<dbReference type="GO" id="GO:0016020">
    <property type="term" value="C:membrane"/>
    <property type="evidence" value="ECO:0007669"/>
    <property type="project" value="UniProtKB-SubCell"/>
</dbReference>
<keyword evidence="4 6" id="KW-1133">Transmembrane helix</keyword>
<evidence type="ECO:0000256" key="2">
    <source>
        <dbReference type="ARBA" id="ARBA00022448"/>
    </source>
</evidence>
<evidence type="ECO:0000256" key="5">
    <source>
        <dbReference type="ARBA" id="ARBA00023136"/>
    </source>
</evidence>
<feature type="transmembrane region" description="Helical" evidence="6">
    <location>
        <begin position="488"/>
        <end position="507"/>
    </location>
</feature>
<dbReference type="Pfam" id="PF13520">
    <property type="entry name" value="AA_permease_2"/>
    <property type="match status" value="1"/>
</dbReference>
<dbReference type="GO" id="GO:0022857">
    <property type="term" value="F:transmembrane transporter activity"/>
    <property type="evidence" value="ECO:0007669"/>
    <property type="project" value="InterPro"/>
</dbReference>
<dbReference type="Gene3D" id="1.20.1740.10">
    <property type="entry name" value="Amino acid/polyamine transporter I"/>
    <property type="match status" value="1"/>
</dbReference>
<dbReference type="PANTHER" id="PTHR45649:SF25">
    <property type="entry name" value="TRANSPORTER, PUTATIVE (EUROFUNG)-RELATED"/>
    <property type="match status" value="1"/>
</dbReference>
<feature type="transmembrane region" description="Helical" evidence="6">
    <location>
        <begin position="162"/>
        <end position="182"/>
    </location>
</feature>
<dbReference type="Proteomes" id="UP000190312">
    <property type="component" value="Unassembled WGS sequence"/>
</dbReference>
<proteinExistence type="predicted"/>
<keyword evidence="5 6" id="KW-0472">Membrane</keyword>
<dbReference type="AlphaFoldDB" id="A0A1S9DWE4"/>
<evidence type="ECO:0000256" key="1">
    <source>
        <dbReference type="ARBA" id="ARBA00004141"/>
    </source>
</evidence>
<evidence type="ECO:0000313" key="7">
    <source>
        <dbReference type="EMBL" id="OOO13206.1"/>
    </source>
</evidence>
<feature type="transmembrane region" description="Helical" evidence="6">
    <location>
        <begin position="453"/>
        <end position="476"/>
    </location>
</feature>
<dbReference type="VEuPathDB" id="FungiDB:AO090005000509"/>
<evidence type="ECO:0000256" key="4">
    <source>
        <dbReference type="ARBA" id="ARBA00022989"/>
    </source>
</evidence>
<accession>A0A1S9DWE4</accession>
<evidence type="ECO:0008006" key="9">
    <source>
        <dbReference type="Google" id="ProtNLM"/>
    </source>
</evidence>
<keyword evidence="3 6" id="KW-0812">Transmembrane</keyword>
<evidence type="ECO:0000256" key="6">
    <source>
        <dbReference type="SAM" id="Phobius"/>
    </source>
</evidence>
<dbReference type="PANTHER" id="PTHR45649">
    <property type="entry name" value="AMINO-ACID PERMEASE BAT1"/>
    <property type="match status" value="1"/>
</dbReference>
<evidence type="ECO:0000313" key="8">
    <source>
        <dbReference type="Proteomes" id="UP000190312"/>
    </source>
</evidence>
<name>A0A1S9DWE4_ASPOZ</name>
<comment type="caution">
    <text evidence="7">The sequence shown here is derived from an EMBL/GenBank/DDBJ whole genome shotgun (WGS) entry which is preliminary data.</text>
</comment>
<feature type="transmembrane region" description="Helical" evidence="6">
    <location>
        <begin position="81"/>
        <end position="102"/>
    </location>
</feature>
<feature type="transmembrane region" description="Helical" evidence="6">
    <location>
        <begin position="267"/>
        <end position="288"/>
    </location>
</feature>
<feature type="transmembrane region" description="Helical" evidence="6">
    <location>
        <begin position="325"/>
        <end position="346"/>
    </location>
</feature>
<evidence type="ECO:0000256" key="3">
    <source>
        <dbReference type="ARBA" id="ARBA00022692"/>
    </source>
</evidence>
<organism evidence="7 8">
    <name type="scientific">Aspergillus oryzae</name>
    <name type="common">Yellow koji mold</name>
    <dbReference type="NCBI Taxonomy" id="5062"/>
    <lineage>
        <taxon>Eukaryota</taxon>
        <taxon>Fungi</taxon>
        <taxon>Dikarya</taxon>
        <taxon>Ascomycota</taxon>
        <taxon>Pezizomycotina</taxon>
        <taxon>Eurotiomycetes</taxon>
        <taxon>Eurotiomycetidae</taxon>
        <taxon>Eurotiales</taxon>
        <taxon>Aspergillaceae</taxon>
        <taxon>Aspergillus</taxon>
        <taxon>Aspergillus subgen. Circumdati</taxon>
    </lineage>
</organism>
<gene>
    <name evidence="7" type="ORF">OAory_01009550</name>
</gene>
<feature type="transmembrane region" description="Helical" evidence="6">
    <location>
        <begin position="367"/>
        <end position="387"/>
    </location>
</feature>
<dbReference type="InterPro" id="IPR002293">
    <property type="entry name" value="AA/rel_permease1"/>
</dbReference>
<dbReference type="OrthoDB" id="3257095at2759"/>
<feature type="transmembrane region" description="Helical" evidence="6">
    <location>
        <begin position="393"/>
        <end position="419"/>
    </location>
</feature>
<protein>
    <recommendedName>
        <fullName evidence="9">Amino acid transporter</fullName>
    </recommendedName>
</protein>
<keyword evidence="2" id="KW-0813">Transport</keyword>
<sequence>MTSYELKNHVPANNEVRISGGYSTKDHDNAELARLGKKPVLKRTFGILSSLGFSCTILATWEGLFGTFLIPLQNGGPAGAVYSFIFVWTGTACSFAVLSELVSMSGTNVRRAISLVCDAFPAEDDEMPELHHRASFLAGTEIQGVVTLAHEHYDPKPWQGTLIMWAAILLALGINIVGGKLLPRFETLVLVVHILGYFAILIPLTYMADHKSNQEVFKEFVNSGGFPTDGLAFFVGMTGCVFAFAGGDAAVHMAEEVANATVAIPRAVLLSVLINGTLGFTMLIATLFCMGDVDKALNTPTGYPFIEIFYQATDSISGALGMSSVLLIIAVCSVIGMLAATSRQFWSFARDRAVPGWRLWSKVSPRTCIPTYSILLTMTVAALLGLVNIGSAVALNGIISMAVSGIYLSYLIVAILLLYRRCTGEISLYSDGEDMLVNVPGAKLMWGPFHIRGIFGTLINGYAVIYMIIVVFFSFWPSQMSVDKTTMNFSVVGTIGTIILALIYYVFRARHVYTGPVIELHRQILGLLEPRSRELLEMRRSFHNLLERRKDEGARIRIVCFYETIPMFKSCIVSEESATIDGEANFPIFENHMDMDQFSGFDDSGYRSIIREVRQLVREKDLGYLCPSCERRWRADLTPGAQYFCPFCGQHCSD</sequence>
<feature type="transmembrane region" description="Helical" evidence="6">
    <location>
        <begin position="44"/>
        <end position="61"/>
    </location>
</feature>
<comment type="subcellular location">
    <subcellularLocation>
        <location evidence="1">Membrane</location>
        <topology evidence="1">Multi-pass membrane protein</topology>
    </subcellularLocation>
</comment>
<dbReference type="EMBL" id="MKZY01000002">
    <property type="protein sequence ID" value="OOO13206.1"/>
    <property type="molecule type" value="Genomic_DNA"/>
</dbReference>
<feature type="transmembrane region" description="Helical" evidence="6">
    <location>
        <begin position="188"/>
        <end position="208"/>
    </location>
</feature>
<reference evidence="7 8" key="1">
    <citation type="submission" date="2016-10" db="EMBL/GenBank/DDBJ databases">
        <title>Genome sequencing of Aspergillus oryzae BCC7051.</title>
        <authorList>
            <person name="Thammarongtham C."/>
            <person name="Vorapreeda T."/>
            <person name="Nookaew I."/>
            <person name="Srisuk T."/>
            <person name="Land M."/>
            <person name="Jeennor S."/>
            <person name="Laoteng K."/>
        </authorList>
    </citation>
    <scope>NUCLEOTIDE SEQUENCE [LARGE SCALE GENOMIC DNA]</scope>
    <source>
        <strain evidence="7 8">BCC7051</strain>
    </source>
</reference>